<dbReference type="STRING" id="558151.ACM46_09255"/>
<evidence type="ECO:0000313" key="1">
    <source>
        <dbReference type="EMBL" id="KMQ64452.1"/>
    </source>
</evidence>
<sequence>MKAVAYKSKKMVLETFKITLKHDTGFFKVKVTSLSGEQGAIQQVMACERCPIGAIIRIKKIGQKSII</sequence>
<reference evidence="1 2" key="1">
    <citation type="journal article" date="2013" name="Int. J. Syst. Evol. Microbiol.">
        <title>Chryseobacterium angstadtii sp. nov., isolated from a newt tank.</title>
        <authorList>
            <person name="Kirk K.E."/>
            <person name="Hoffman J.A."/>
            <person name="Smith K.A."/>
            <person name="Strahan B.L."/>
            <person name="Failor K.C."/>
            <person name="Krebs J.E."/>
            <person name="Gale A.N."/>
            <person name="Do T.D."/>
            <person name="Sontag T.C."/>
            <person name="Batties A.M."/>
            <person name="Mistiszyn K."/>
            <person name="Newman J.D."/>
        </authorList>
    </citation>
    <scope>NUCLEOTIDE SEQUENCE [LARGE SCALE GENOMIC DNA]</scope>
    <source>
        <strain evidence="1 2">KM</strain>
    </source>
</reference>
<evidence type="ECO:0000313" key="2">
    <source>
        <dbReference type="Proteomes" id="UP000036261"/>
    </source>
</evidence>
<dbReference type="EMBL" id="LFND01000003">
    <property type="protein sequence ID" value="KMQ64452.1"/>
    <property type="molecule type" value="Genomic_DNA"/>
</dbReference>
<accession>A0A0J7IE33</accession>
<dbReference type="Proteomes" id="UP000036261">
    <property type="component" value="Unassembled WGS sequence"/>
</dbReference>
<dbReference type="AlphaFoldDB" id="A0A0J7IE33"/>
<protein>
    <submittedName>
        <fullName evidence="1">Uncharacterized protein</fullName>
    </submittedName>
</protein>
<gene>
    <name evidence="1" type="ORF">ACM46_09255</name>
</gene>
<keyword evidence="2" id="KW-1185">Reference proteome</keyword>
<name>A0A0J7IE33_9FLAO</name>
<comment type="caution">
    <text evidence="1">The sequence shown here is derived from an EMBL/GenBank/DDBJ whole genome shotgun (WGS) entry which is preliminary data.</text>
</comment>
<proteinExistence type="predicted"/>
<organism evidence="1 2">
    <name type="scientific">Chryseobacterium angstadtii</name>
    <dbReference type="NCBI Taxonomy" id="558151"/>
    <lineage>
        <taxon>Bacteria</taxon>
        <taxon>Pseudomonadati</taxon>
        <taxon>Bacteroidota</taxon>
        <taxon>Flavobacteriia</taxon>
        <taxon>Flavobacteriales</taxon>
        <taxon>Weeksellaceae</taxon>
        <taxon>Chryseobacterium group</taxon>
        <taxon>Chryseobacterium</taxon>
    </lineage>
</organism>
<dbReference type="PATRIC" id="fig|558151.6.peg.1940"/>